<gene>
    <name evidence="3" type="ORF">ACFQPS_07310</name>
</gene>
<dbReference type="Pfam" id="PF01936">
    <property type="entry name" value="NYN"/>
    <property type="match status" value="1"/>
</dbReference>
<feature type="compositionally biased region" description="Acidic residues" evidence="1">
    <location>
        <begin position="224"/>
        <end position="233"/>
    </location>
</feature>
<feature type="region of interest" description="Disordered" evidence="1">
    <location>
        <begin position="177"/>
        <end position="233"/>
    </location>
</feature>
<accession>A0ABW2KUS3</accession>
<keyword evidence="4" id="KW-1185">Reference proteome</keyword>
<name>A0ABW2KUS3_9PROT</name>
<reference evidence="4" key="1">
    <citation type="journal article" date="2019" name="Int. J. Syst. Evol. Microbiol.">
        <title>The Global Catalogue of Microorganisms (GCM) 10K type strain sequencing project: providing services to taxonomists for standard genome sequencing and annotation.</title>
        <authorList>
            <consortium name="The Broad Institute Genomics Platform"/>
            <consortium name="The Broad Institute Genome Sequencing Center for Infectious Disease"/>
            <person name="Wu L."/>
            <person name="Ma J."/>
        </authorList>
    </citation>
    <scope>NUCLEOTIDE SEQUENCE [LARGE SCALE GENOMIC DNA]</scope>
    <source>
        <strain evidence="4">CGMCC 1.16275</strain>
    </source>
</reference>
<evidence type="ECO:0000313" key="4">
    <source>
        <dbReference type="Proteomes" id="UP001596456"/>
    </source>
</evidence>
<evidence type="ECO:0000259" key="2">
    <source>
        <dbReference type="Pfam" id="PF01936"/>
    </source>
</evidence>
<dbReference type="PANTHER" id="PTHR35458">
    <property type="entry name" value="SLR0755 PROTEIN"/>
    <property type="match status" value="1"/>
</dbReference>
<protein>
    <submittedName>
        <fullName evidence="3">NYN domain-containing protein</fullName>
    </submittedName>
</protein>
<feature type="domain" description="NYN" evidence="2">
    <location>
        <begin position="11"/>
        <end position="168"/>
    </location>
</feature>
<dbReference type="InterPro" id="IPR047140">
    <property type="entry name" value="LabA"/>
</dbReference>
<dbReference type="Proteomes" id="UP001596456">
    <property type="component" value="Unassembled WGS sequence"/>
</dbReference>
<evidence type="ECO:0000313" key="3">
    <source>
        <dbReference type="EMBL" id="MFC7332968.1"/>
    </source>
</evidence>
<organism evidence="3 4">
    <name type="scientific">Rhodocista pekingensis</name>
    <dbReference type="NCBI Taxonomy" id="201185"/>
    <lineage>
        <taxon>Bacteria</taxon>
        <taxon>Pseudomonadati</taxon>
        <taxon>Pseudomonadota</taxon>
        <taxon>Alphaproteobacteria</taxon>
        <taxon>Rhodospirillales</taxon>
        <taxon>Azospirillaceae</taxon>
        <taxon>Rhodocista</taxon>
    </lineage>
</organism>
<evidence type="ECO:0000256" key="1">
    <source>
        <dbReference type="SAM" id="MobiDB-lite"/>
    </source>
</evidence>
<proteinExistence type="predicted"/>
<dbReference type="Gene3D" id="3.40.50.1010">
    <property type="entry name" value="5'-nuclease"/>
    <property type="match status" value="1"/>
</dbReference>
<dbReference type="PANTHER" id="PTHR35458:SF2">
    <property type="entry name" value="SLR0755 PROTEIN"/>
    <property type="match status" value="1"/>
</dbReference>
<dbReference type="CDD" id="cd10911">
    <property type="entry name" value="PIN_LabA"/>
    <property type="match status" value="1"/>
</dbReference>
<comment type="caution">
    <text evidence="3">The sequence shown here is derived from an EMBL/GenBank/DDBJ whole genome shotgun (WGS) entry which is preliminary data.</text>
</comment>
<dbReference type="EMBL" id="JBHTCM010000008">
    <property type="protein sequence ID" value="MFC7332968.1"/>
    <property type="molecule type" value="Genomic_DNA"/>
</dbReference>
<feature type="compositionally biased region" description="Basic and acidic residues" evidence="1">
    <location>
        <begin position="196"/>
        <end position="223"/>
    </location>
</feature>
<sequence length="233" mass="26579">MDRKIFYQEERLAMFIDGANLYAAARSLGFDIDYKRLLELFAGRGRLVRAFYYTALVEDQEYSPIRPLVDWLDYNGYTMVTKPTKEYTDASGRRKIKGNMDIELAIDVMEMAEHVDHILLFSGDGDFRRLVEAVQRKGVRVTVISTVRSTPPMVADELRRQADNFLELQDLSPNIMRTHSPRFQNQGGPQQGGDPGSRDMGGRDMSGRDFGGRDMGGRDIDPRDLDEDEEPLD</sequence>
<dbReference type="RefSeq" id="WP_377357750.1">
    <property type="nucleotide sequence ID" value="NZ_JBHTCM010000008.1"/>
</dbReference>
<dbReference type="InterPro" id="IPR021139">
    <property type="entry name" value="NYN"/>
</dbReference>